<accession>A0ABQ1TX48</accession>
<evidence type="ECO:0000313" key="4">
    <source>
        <dbReference type="Proteomes" id="UP000655016"/>
    </source>
</evidence>
<feature type="region of interest" description="Disordered" evidence="1">
    <location>
        <begin position="62"/>
        <end position="82"/>
    </location>
</feature>
<evidence type="ECO:0000313" key="3">
    <source>
        <dbReference type="EMBL" id="GGF05908.1"/>
    </source>
</evidence>
<evidence type="ECO:0000256" key="2">
    <source>
        <dbReference type="SAM" id="SignalP"/>
    </source>
</evidence>
<reference evidence="4" key="1">
    <citation type="journal article" date="2019" name="Int. J. Syst. Evol. Microbiol.">
        <title>The Global Catalogue of Microorganisms (GCM) 10K type strain sequencing project: providing services to taxonomists for standard genome sequencing and annotation.</title>
        <authorList>
            <consortium name="The Broad Institute Genomics Platform"/>
            <consortium name="The Broad Institute Genome Sequencing Center for Infectious Disease"/>
            <person name="Wu L."/>
            <person name="Ma J."/>
        </authorList>
    </citation>
    <scope>NUCLEOTIDE SEQUENCE [LARGE SCALE GENOMIC DNA]</scope>
    <source>
        <strain evidence="4">CGMCC 1.16060</strain>
    </source>
</reference>
<keyword evidence="4" id="KW-1185">Reference proteome</keyword>
<feature type="signal peptide" evidence="2">
    <location>
        <begin position="1"/>
        <end position="36"/>
    </location>
</feature>
<dbReference type="EMBL" id="BMKP01000002">
    <property type="protein sequence ID" value="GGF05908.1"/>
    <property type="molecule type" value="Genomic_DNA"/>
</dbReference>
<comment type="caution">
    <text evidence="3">The sequence shown here is derived from an EMBL/GenBank/DDBJ whole genome shotgun (WGS) entry which is preliminary data.</text>
</comment>
<protein>
    <submittedName>
        <fullName evidence="3">Uncharacterized protein</fullName>
    </submittedName>
</protein>
<feature type="chain" id="PRO_5046614232" evidence="2">
    <location>
        <begin position="37"/>
        <end position="82"/>
    </location>
</feature>
<keyword evidence="2" id="KW-0732">Signal</keyword>
<proteinExistence type="predicted"/>
<dbReference type="Proteomes" id="UP000655016">
    <property type="component" value="Unassembled WGS sequence"/>
</dbReference>
<organism evidence="3 4">
    <name type="scientific">Flavobacterium limi</name>
    <dbReference type="NCBI Taxonomy" id="2045105"/>
    <lineage>
        <taxon>Bacteria</taxon>
        <taxon>Pseudomonadati</taxon>
        <taxon>Bacteroidota</taxon>
        <taxon>Flavobacteriia</taxon>
        <taxon>Flavobacteriales</taxon>
        <taxon>Flavobacteriaceae</taxon>
        <taxon>Flavobacterium</taxon>
    </lineage>
</organism>
<name>A0ABQ1TX48_9FLAO</name>
<evidence type="ECO:0000256" key="1">
    <source>
        <dbReference type="SAM" id="MobiDB-lite"/>
    </source>
</evidence>
<sequence>MRIFSINKTNVIMKTLIKTKIALLVLVAGLSFSCKKADTVPADATYDSTAVTVDSTAIDTTSVPQDTTTVPTDTAATAVPKQ</sequence>
<dbReference type="PROSITE" id="PS51257">
    <property type="entry name" value="PROKAR_LIPOPROTEIN"/>
    <property type="match status" value="1"/>
</dbReference>
<gene>
    <name evidence="3" type="ORF">GCM10011518_13910</name>
</gene>